<dbReference type="EMBL" id="JAACJK010000001">
    <property type="protein sequence ID" value="KAF5342220.1"/>
    <property type="molecule type" value="Genomic_DNA"/>
</dbReference>
<dbReference type="AlphaFoldDB" id="A0A8H5FM25"/>
<comment type="caution">
    <text evidence="2">The sequence shown here is derived from an EMBL/GenBank/DDBJ whole genome shotgun (WGS) entry which is preliminary data.</text>
</comment>
<feature type="region of interest" description="Disordered" evidence="1">
    <location>
        <begin position="190"/>
        <end position="209"/>
    </location>
</feature>
<protein>
    <submittedName>
        <fullName evidence="2">Uncharacterized protein</fullName>
    </submittedName>
</protein>
<evidence type="ECO:0000256" key="1">
    <source>
        <dbReference type="SAM" id="MobiDB-lite"/>
    </source>
</evidence>
<keyword evidence="3" id="KW-1185">Reference proteome</keyword>
<feature type="compositionally biased region" description="Polar residues" evidence="1">
    <location>
        <begin position="169"/>
        <end position="180"/>
    </location>
</feature>
<evidence type="ECO:0000313" key="3">
    <source>
        <dbReference type="Proteomes" id="UP000541558"/>
    </source>
</evidence>
<gene>
    <name evidence="2" type="ORF">D9611_001322</name>
</gene>
<accession>A0A8H5FM25</accession>
<feature type="region of interest" description="Disordered" evidence="1">
    <location>
        <begin position="256"/>
        <end position="327"/>
    </location>
</feature>
<feature type="compositionally biased region" description="Polar residues" evidence="1">
    <location>
        <begin position="41"/>
        <end position="58"/>
    </location>
</feature>
<sequence length="327" mass="34539">MSYFLEARGSDTCRISSPISSSTHVQRIARLSIFTTTMGTISSRESSPTMPGSLSMEPSPSIADPMHFDVNDEPGVEPDVMTLELEEEEPNHQPSVQSRNTQPPSFLSLSGLREALCDSSDPASAPDPSETAVSTPSSSDVSSLQTPADTEPIAIPAPKTDMTTMHFHSPSSQIVGTPFATSSTPFEYPFPQSTSGSTSSSHFSSPASSAFSIAAPLPPPSPPHMPLSLPSTTTTLSLTLAMPMTLDFSPHSQISLTHPKMRTTPPPIPPSLLKKRKDRLQSQARRATVDAGSSPHAHGVHHAASESNLNLKTGRRRSGAPGALAGP</sequence>
<feature type="compositionally biased region" description="Low complexity" evidence="1">
    <location>
        <begin position="118"/>
        <end position="143"/>
    </location>
</feature>
<dbReference type="OrthoDB" id="3003645at2759"/>
<feature type="region of interest" description="Disordered" evidence="1">
    <location>
        <begin position="161"/>
        <end position="180"/>
    </location>
</feature>
<dbReference type="Proteomes" id="UP000541558">
    <property type="component" value="Unassembled WGS sequence"/>
</dbReference>
<feature type="region of interest" description="Disordered" evidence="1">
    <location>
        <begin position="41"/>
        <end position="156"/>
    </location>
</feature>
<evidence type="ECO:0000313" key="2">
    <source>
        <dbReference type="EMBL" id="KAF5342220.1"/>
    </source>
</evidence>
<feature type="compositionally biased region" description="Polar residues" evidence="1">
    <location>
        <begin position="92"/>
        <end position="108"/>
    </location>
</feature>
<reference evidence="2 3" key="1">
    <citation type="journal article" date="2020" name="ISME J.">
        <title>Uncovering the hidden diversity of litter-decomposition mechanisms in mushroom-forming fungi.</title>
        <authorList>
            <person name="Floudas D."/>
            <person name="Bentzer J."/>
            <person name="Ahren D."/>
            <person name="Johansson T."/>
            <person name="Persson P."/>
            <person name="Tunlid A."/>
        </authorList>
    </citation>
    <scope>NUCLEOTIDE SEQUENCE [LARGE SCALE GENOMIC DNA]</scope>
    <source>
        <strain evidence="2 3">CBS 175.51</strain>
    </source>
</reference>
<name>A0A8H5FM25_9AGAR</name>
<proteinExistence type="predicted"/>
<organism evidence="2 3">
    <name type="scientific">Ephemerocybe angulata</name>
    <dbReference type="NCBI Taxonomy" id="980116"/>
    <lineage>
        <taxon>Eukaryota</taxon>
        <taxon>Fungi</taxon>
        <taxon>Dikarya</taxon>
        <taxon>Basidiomycota</taxon>
        <taxon>Agaricomycotina</taxon>
        <taxon>Agaricomycetes</taxon>
        <taxon>Agaricomycetidae</taxon>
        <taxon>Agaricales</taxon>
        <taxon>Agaricineae</taxon>
        <taxon>Psathyrellaceae</taxon>
        <taxon>Ephemerocybe</taxon>
    </lineage>
</organism>